<organism evidence="2 3">
    <name type="scientific">Corchorus olitorius</name>
    <dbReference type="NCBI Taxonomy" id="93759"/>
    <lineage>
        <taxon>Eukaryota</taxon>
        <taxon>Viridiplantae</taxon>
        <taxon>Streptophyta</taxon>
        <taxon>Embryophyta</taxon>
        <taxon>Tracheophyta</taxon>
        <taxon>Spermatophyta</taxon>
        <taxon>Magnoliopsida</taxon>
        <taxon>eudicotyledons</taxon>
        <taxon>Gunneridae</taxon>
        <taxon>Pentapetalae</taxon>
        <taxon>rosids</taxon>
        <taxon>malvids</taxon>
        <taxon>Malvales</taxon>
        <taxon>Malvaceae</taxon>
        <taxon>Grewioideae</taxon>
        <taxon>Apeibeae</taxon>
        <taxon>Corchorus</taxon>
    </lineage>
</organism>
<protein>
    <submittedName>
        <fullName evidence="2">Potassium-transporting ATPase alpha chain 2</fullName>
    </submittedName>
</protein>
<evidence type="ECO:0000313" key="2">
    <source>
        <dbReference type="EMBL" id="OMO74190.1"/>
    </source>
</evidence>
<dbReference type="EMBL" id="AWUE01019353">
    <property type="protein sequence ID" value="OMO74190.1"/>
    <property type="molecule type" value="Genomic_DNA"/>
</dbReference>
<name>A0A1R3HVB1_9ROSI</name>
<gene>
    <name evidence="2" type="ORF">COLO4_26684</name>
</gene>
<feature type="compositionally biased region" description="Basic and acidic residues" evidence="1">
    <location>
        <begin position="64"/>
        <end position="80"/>
    </location>
</feature>
<accession>A0A1R3HVB1</accession>
<dbReference type="AlphaFoldDB" id="A0A1R3HVB1"/>
<comment type="caution">
    <text evidence="2">The sequence shown here is derived from an EMBL/GenBank/DDBJ whole genome shotgun (WGS) entry which is preliminary data.</text>
</comment>
<feature type="region of interest" description="Disordered" evidence="1">
    <location>
        <begin position="1"/>
        <end position="24"/>
    </location>
</feature>
<reference evidence="3" key="1">
    <citation type="submission" date="2013-09" db="EMBL/GenBank/DDBJ databases">
        <title>Corchorus olitorius genome sequencing.</title>
        <authorList>
            <person name="Alam M."/>
            <person name="Haque M.S."/>
            <person name="Islam M.S."/>
            <person name="Emdad E.M."/>
            <person name="Islam M.M."/>
            <person name="Ahmed B."/>
            <person name="Halim A."/>
            <person name="Hossen Q.M.M."/>
            <person name="Hossain M.Z."/>
            <person name="Ahmed R."/>
            <person name="Khan M.M."/>
            <person name="Islam R."/>
            <person name="Rashid M.M."/>
            <person name="Khan S.A."/>
            <person name="Rahman M.S."/>
            <person name="Alam M."/>
            <person name="Yahiya A.S."/>
            <person name="Khan M.S."/>
            <person name="Azam M.S."/>
            <person name="Haque T."/>
            <person name="Lashkar M.Z.H."/>
            <person name="Akhand A.I."/>
            <person name="Morshed G."/>
            <person name="Roy S."/>
            <person name="Uddin K.S."/>
            <person name="Rabeya T."/>
            <person name="Hossain A.S."/>
            <person name="Chowdhury A."/>
            <person name="Snigdha A.R."/>
            <person name="Mortoza M.S."/>
            <person name="Matin S.A."/>
            <person name="Hoque S.M.E."/>
            <person name="Islam M.K."/>
            <person name="Roy D.K."/>
            <person name="Haider R."/>
            <person name="Moosa M.M."/>
            <person name="Elias S.M."/>
            <person name="Hasan A.M."/>
            <person name="Jahan S."/>
            <person name="Shafiuddin M."/>
            <person name="Mahmood N."/>
            <person name="Shommy N.S."/>
        </authorList>
    </citation>
    <scope>NUCLEOTIDE SEQUENCE [LARGE SCALE GENOMIC DNA]</scope>
    <source>
        <strain evidence="3">cv. O-4</strain>
    </source>
</reference>
<evidence type="ECO:0000313" key="3">
    <source>
        <dbReference type="Proteomes" id="UP000187203"/>
    </source>
</evidence>
<feature type="region of interest" description="Disordered" evidence="1">
    <location>
        <begin position="47"/>
        <end position="141"/>
    </location>
</feature>
<evidence type="ECO:0000256" key="1">
    <source>
        <dbReference type="SAM" id="MobiDB-lite"/>
    </source>
</evidence>
<keyword evidence="3" id="KW-1185">Reference proteome</keyword>
<feature type="compositionally biased region" description="Basic and acidic residues" evidence="1">
    <location>
        <begin position="88"/>
        <end position="132"/>
    </location>
</feature>
<proteinExistence type="predicted"/>
<sequence length="141" mass="16018">MDRLKGPFNFRTLGSGPDLSPHAAVTSGVSVTPVRLFQETPDSYLNEIPTRAELLPPTRAQVATREEQGRRRDRSRRDADTDNSLAAKIERMQEEIKRLKRADRHDTTPVDPMDKYGDPHPCHKGGRSDGSRIRRRKNGKF</sequence>
<dbReference type="Proteomes" id="UP000187203">
    <property type="component" value="Unassembled WGS sequence"/>
</dbReference>